<dbReference type="AlphaFoldDB" id="A0AA40FWQ6"/>
<protein>
    <submittedName>
        <fullName evidence="2">Uncharacterized protein</fullName>
    </submittedName>
</protein>
<feature type="region of interest" description="Disordered" evidence="1">
    <location>
        <begin position="77"/>
        <end position="103"/>
    </location>
</feature>
<evidence type="ECO:0000313" key="2">
    <source>
        <dbReference type="EMBL" id="KAK1126778.1"/>
    </source>
</evidence>
<feature type="compositionally biased region" description="Acidic residues" evidence="1">
    <location>
        <begin position="86"/>
        <end position="97"/>
    </location>
</feature>
<name>A0AA40FWQ6_9HYME</name>
<accession>A0AA40FWQ6</accession>
<organism evidence="2 3">
    <name type="scientific">Melipona bicolor</name>
    <dbReference type="NCBI Taxonomy" id="60889"/>
    <lineage>
        <taxon>Eukaryota</taxon>
        <taxon>Metazoa</taxon>
        <taxon>Ecdysozoa</taxon>
        <taxon>Arthropoda</taxon>
        <taxon>Hexapoda</taxon>
        <taxon>Insecta</taxon>
        <taxon>Pterygota</taxon>
        <taxon>Neoptera</taxon>
        <taxon>Endopterygota</taxon>
        <taxon>Hymenoptera</taxon>
        <taxon>Apocrita</taxon>
        <taxon>Aculeata</taxon>
        <taxon>Apoidea</taxon>
        <taxon>Anthophila</taxon>
        <taxon>Apidae</taxon>
        <taxon>Melipona</taxon>
    </lineage>
</organism>
<reference evidence="2" key="1">
    <citation type="submission" date="2021-10" db="EMBL/GenBank/DDBJ databases">
        <title>Melipona bicolor Genome sequencing and assembly.</title>
        <authorList>
            <person name="Araujo N.S."/>
            <person name="Arias M.C."/>
        </authorList>
    </citation>
    <scope>NUCLEOTIDE SEQUENCE</scope>
    <source>
        <strain evidence="2">USP_2M_L1-L4_2017</strain>
        <tissue evidence="2">Whole body</tissue>
    </source>
</reference>
<dbReference type="Proteomes" id="UP001177670">
    <property type="component" value="Unassembled WGS sequence"/>
</dbReference>
<sequence length="103" mass="11961">MRMSLGNNRPALRSVAGLRICRTWVSSTDALRSSLNCRHEKHGDCRNPQFKLEAYKLQIETANCIAVYWRILAQPSRVSEQRLSNDDDEDDEDDEDEYVTRDD</sequence>
<comment type="caution">
    <text evidence="2">The sequence shown here is derived from an EMBL/GenBank/DDBJ whole genome shotgun (WGS) entry which is preliminary data.</text>
</comment>
<dbReference type="EMBL" id="JAHYIQ010000013">
    <property type="protein sequence ID" value="KAK1126778.1"/>
    <property type="molecule type" value="Genomic_DNA"/>
</dbReference>
<keyword evidence="3" id="KW-1185">Reference proteome</keyword>
<evidence type="ECO:0000313" key="3">
    <source>
        <dbReference type="Proteomes" id="UP001177670"/>
    </source>
</evidence>
<proteinExistence type="predicted"/>
<evidence type="ECO:0000256" key="1">
    <source>
        <dbReference type="SAM" id="MobiDB-lite"/>
    </source>
</evidence>
<gene>
    <name evidence="2" type="ORF">K0M31_004401</name>
</gene>